<dbReference type="InterPro" id="IPR028976">
    <property type="entry name" value="CheC-like_sf"/>
</dbReference>
<dbReference type="EC" id="3.-.-.-" evidence="4"/>
<dbReference type="GO" id="GO:0006935">
    <property type="term" value="P:chemotaxis"/>
    <property type="evidence" value="ECO:0007669"/>
    <property type="project" value="UniProtKB-KW"/>
</dbReference>
<protein>
    <submittedName>
        <fullName evidence="4">CheY-P phosphatase CheC</fullName>
        <ecNumber evidence="4">3.-.-.-</ecNumber>
    </submittedName>
</protein>
<dbReference type="Pfam" id="PF13690">
    <property type="entry name" value="CheX"/>
    <property type="match status" value="1"/>
</dbReference>
<organism evidence="4">
    <name type="scientific">bioreactor metagenome</name>
    <dbReference type="NCBI Taxonomy" id="1076179"/>
    <lineage>
        <taxon>unclassified sequences</taxon>
        <taxon>metagenomes</taxon>
        <taxon>ecological metagenomes</taxon>
    </lineage>
</organism>
<evidence type="ECO:0000256" key="1">
    <source>
        <dbReference type="ARBA" id="ARBA00022500"/>
    </source>
</evidence>
<dbReference type="CDD" id="cd17909">
    <property type="entry name" value="CheC_ClassI"/>
    <property type="match status" value="1"/>
</dbReference>
<accession>A0A645G3M0</accession>
<dbReference type="PANTHER" id="PTHR43693">
    <property type="entry name" value="PROTEIN PHOSPHATASE CHEZ"/>
    <property type="match status" value="1"/>
</dbReference>
<reference evidence="4" key="1">
    <citation type="submission" date="2019-08" db="EMBL/GenBank/DDBJ databases">
        <authorList>
            <person name="Kucharzyk K."/>
            <person name="Murdoch R.W."/>
            <person name="Higgins S."/>
            <person name="Loffler F."/>
        </authorList>
    </citation>
    <scope>NUCLEOTIDE SEQUENCE</scope>
</reference>
<sequence length="169" mass="18407">MSVSHASFCGLKDIWGISHGPETIVAAVLVELSGDIKGHLLMLQEVQDAQRLAESAIHAAEIEDEQAAEFPSEMQYSAALEIANILCGAYVTAIRDLTGFSIQCSPPSMAIDMCGAVMNLLACRYGEISDVVLLLEAEFRDELHHVSGRIFLLSDPGSYRRLLERMGLI</sequence>
<evidence type="ECO:0000259" key="3">
    <source>
        <dbReference type="Pfam" id="PF13690"/>
    </source>
</evidence>
<dbReference type="Gene3D" id="3.40.1550.10">
    <property type="entry name" value="CheC-like"/>
    <property type="match status" value="1"/>
</dbReference>
<dbReference type="SUPFAM" id="SSF103039">
    <property type="entry name" value="CheC-like"/>
    <property type="match status" value="1"/>
</dbReference>
<name>A0A645G3M0_9ZZZZ</name>
<keyword evidence="1" id="KW-0145">Chemotaxis</keyword>
<evidence type="ECO:0000313" key="4">
    <source>
        <dbReference type="EMBL" id="MPN20542.1"/>
    </source>
</evidence>
<comment type="caution">
    <text evidence="4">The sequence shown here is derived from an EMBL/GenBank/DDBJ whole genome shotgun (WGS) entry which is preliminary data.</text>
</comment>
<evidence type="ECO:0000256" key="2">
    <source>
        <dbReference type="ARBA" id="ARBA00022801"/>
    </source>
</evidence>
<dbReference type="AlphaFoldDB" id="A0A645G3M0"/>
<dbReference type="InterPro" id="IPR028051">
    <property type="entry name" value="CheX-like_dom"/>
</dbReference>
<dbReference type="InterPro" id="IPR050992">
    <property type="entry name" value="CheZ_family_phosphatases"/>
</dbReference>
<gene>
    <name evidence="4" type="primary">cheC_15</name>
    <name evidence="4" type="ORF">SDC9_167921</name>
</gene>
<proteinExistence type="predicted"/>
<dbReference type="GO" id="GO:0016787">
    <property type="term" value="F:hydrolase activity"/>
    <property type="evidence" value="ECO:0007669"/>
    <property type="project" value="UniProtKB-KW"/>
</dbReference>
<dbReference type="PANTHER" id="PTHR43693:SF1">
    <property type="entry name" value="PROTEIN PHOSPHATASE CHEZ"/>
    <property type="match status" value="1"/>
</dbReference>
<feature type="domain" description="Chemotaxis phosphatase CheX-like" evidence="3">
    <location>
        <begin position="27"/>
        <end position="110"/>
    </location>
</feature>
<dbReference type="EMBL" id="VSSQ01068333">
    <property type="protein sequence ID" value="MPN20542.1"/>
    <property type="molecule type" value="Genomic_DNA"/>
</dbReference>
<keyword evidence="2 4" id="KW-0378">Hydrolase</keyword>